<feature type="non-terminal residue" evidence="2">
    <location>
        <position position="91"/>
    </location>
</feature>
<feature type="transmembrane region" description="Helical" evidence="1">
    <location>
        <begin position="12"/>
        <end position="29"/>
    </location>
</feature>
<dbReference type="Proteomes" id="UP001562425">
    <property type="component" value="Unassembled WGS sequence"/>
</dbReference>
<gene>
    <name evidence="2" type="ORF">pipiens_000813</name>
</gene>
<keyword evidence="1" id="KW-0472">Membrane</keyword>
<evidence type="ECO:0000256" key="1">
    <source>
        <dbReference type="SAM" id="Phobius"/>
    </source>
</evidence>
<keyword evidence="1" id="KW-1133">Transmembrane helix</keyword>
<comment type="caution">
    <text evidence="2">The sequence shown here is derived from an EMBL/GenBank/DDBJ whole genome shotgun (WGS) entry which is preliminary data.</text>
</comment>
<proteinExistence type="predicted"/>
<sequence length="91" mass="10479">MGLVSNFDPIVYTGYFAVSLMPAMTGAAVKRVKKGWNIVSSRYHFRAERKSIMHSMFIKARSETDMRDIAARICRDYLTVRGRPFRPRTCS</sequence>
<protein>
    <submittedName>
        <fullName evidence="2">Uncharacterized protein</fullName>
    </submittedName>
</protein>
<accession>A0ABD1CAZ6</accession>
<dbReference type="EMBL" id="JBEHCU010014270">
    <property type="protein sequence ID" value="KAL1373533.1"/>
    <property type="molecule type" value="Genomic_DNA"/>
</dbReference>
<keyword evidence="3" id="KW-1185">Reference proteome</keyword>
<evidence type="ECO:0000313" key="2">
    <source>
        <dbReference type="EMBL" id="KAL1373533.1"/>
    </source>
</evidence>
<evidence type="ECO:0000313" key="3">
    <source>
        <dbReference type="Proteomes" id="UP001562425"/>
    </source>
</evidence>
<reference evidence="2 3" key="1">
    <citation type="submission" date="2024-05" db="EMBL/GenBank/DDBJ databases">
        <title>Culex pipiens pipiens assembly and annotation.</title>
        <authorList>
            <person name="Alout H."/>
            <person name="Durand T."/>
        </authorList>
    </citation>
    <scope>NUCLEOTIDE SEQUENCE [LARGE SCALE GENOMIC DNA]</scope>
    <source>
        <strain evidence="2">HA-2024</strain>
        <tissue evidence="2">Whole body</tissue>
    </source>
</reference>
<organism evidence="2 3">
    <name type="scientific">Culex pipiens pipiens</name>
    <name type="common">Northern house mosquito</name>
    <dbReference type="NCBI Taxonomy" id="38569"/>
    <lineage>
        <taxon>Eukaryota</taxon>
        <taxon>Metazoa</taxon>
        <taxon>Ecdysozoa</taxon>
        <taxon>Arthropoda</taxon>
        <taxon>Hexapoda</taxon>
        <taxon>Insecta</taxon>
        <taxon>Pterygota</taxon>
        <taxon>Neoptera</taxon>
        <taxon>Endopterygota</taxon>
        <taxon>Diptera</taxon>
        <taxon>Nematocera</taxon>
        <taxon>Culicoidea</taxon>
        <taxon>Culicidae</taxon>
        <taxon>Culicinae</taxon>
        <taxon>Culicini</taxon>
        <taxon>Culex</taxon>
        <taxon>Culex</taxon>
    </lineage>
</organism>
<name>A0ABD1CAZ6_CULPP</name>
<keyword evidence="1" id="KW-0812">Transmembrane</keyword>
<dbReference type="AlphaFoldDB" id="A0ABD1CAZ6"/>